<keyword evidence="2" id="KW-1185">Reference proteome</keyword>
<dbReference type="AlphaFoldDB" id="A0A8S4CXJ7"/>
<dbReference type="EMBL" id="CAJHNJ030000001">
    <property type="protein sequence ID" value="CAG9087724.1"/>
    <property type="molecule type" value="Genomic_DNA"/>
</dbReference>
<sequence length="82" mass="9164">MGAKLPERLRLLSPVETAGGAARPLRWDITELALLFDYHENRLAVSFILGSFLQKSRENSILLDISLQTGVRIARSSRIARS</sequence>
<proteinExistence type="predicted"/>
<organism evidence="1 2">
    <name type="scientific">Plutella xylostella</name>
    <name type="common">Diamondback moth</name>
    <name type="synonym">Plutella maculipennis</name>
    <dbReference type="NCBI Taxonomy" id="51655"/>
    <lineage>
        <taxon>Eukaryota</taxon>
        <taxon>Metazoa</taxon>
        <taxon>Ecdysozoa</taxon>
        <taxon>Arthropoda</taxon>
        <taxon>Hexapoda</taxon>
        <taxon>Insecta</taxon>
        <taxon>Pterygota</taxon>
        <taxon>Neoptera</taxon>
        <taxon>Endopterygota</taxon>
        <taxon>Lepidoptera</taxon>
        <taxon>Glossata</taxon>
        <taxon>Ditrysia</taxon>
        <taxon>Yponomeutoidea</taxon>
        <taxon>Plutellidae</taxon>
        <taxon>Plutella</taxon>
    </lineage>
</organism>
<evidence type="ECO:0000313" key="2">
    <source>
        <dbReference type="Proteomes" id="UP000653454"/>
    </source>
</evidence>
<comment type="caution">
    <text evidence="1">The sequence shown here is derived from an EMBL/GenBank/DDBJ whole genome shotgun (WGS) entry which is preliminary data.</text>
</comment>
<reference evidence="1" key="1">
    <citation type="submission" date="2020-11" db="EMBL/GenBank/DDBJ databases">
        <authorList>
            <person name="Whiteford S."/>
        </authorList>
    </citation>
    <scope>NUCLEOTIDE SEQUENCE</scope>
</reference>
<gene>
    <name evidence="1" type="ORF">PLXY2_LOCUS266</name>
</gene>
<name>A0A8S4CXJ7_PLUXY</name>
<protein>
    <submittedName>
        <fullName evidence="1">(diamondback moth) hypothetical protein</fullName>
    </submittedName>
</protein>
<evidence type="ECO:0000313" key="1">
    <source>
        <dbReference type="EMBL" id="CAG9087724.1"/>
    </source>
</evidence>
<accession>A0A8S4CXJ7</accession>
<dbReference type="Proteomes" id="UP000653454">
    <property type="component" value="Unassembled WGS sequence"/>
</dbReference>